<accession>A0A7V7QND9</accession>
<evidence type="ECO:0000313" key="3">
    <source>
        <dbReference type="Proteomes" id="UP000461768"/>
    </source>
</evidence>
<organism evidence="2 3">
    <name type="scientific">Candidatus Galacturonatibacter soehngenii</name>
    <dbReference type="NCBI Taxonomy" id="2307010"/>
    <lineage>
        <taxon>Bacteria</taxon>
        <taxon>Bacillati</taxon>
        <taxon>Bacillota</taxon>
        <taxon>Clostridia</taxon>
        <taxon>Lachnospirales</taxon>
        <taxon>Lachnospiraceae</taxon>
        <taxon>Candidatus Galacturonatibacter</taxon>
    </lineage>
</organism>
<evidence type="ECO:0000313" key="2">
    <source>
        <dbReference type="EMBL" id="KAB1440459.1"/>
    </source>
</evidence>
<comment type="caution">
    <text evidence="2">The sequence shown here is derived from an EMBL/GenBank/DDBJ whole genome shotgun (WGS) entry which is preliminary data.</text>
</comment>
<sequence length="294" mass="31681">MKSFTRACLIFSGVVISIGLVLTIIGGVLGAGTTFADMVRNGSFSFGFGNGYSISNKSFTSFNDEFKEVDELSIDLKYAELQIDTTDGDSILVNAENILEGYTCVNENGKLVIKDNITERWRIKLRNNYHPTIYLSIPKSASFNKVKIDIGAGEVIASNINTDKLSVELGAGKLEGDKITSKESEISVGAGSLVIDQFITDKIKMDCGVGRLELNGSINGDADLECGLGNITLSLTNQETDFNYDIDCGVGNVIIGNQSIGGLPTKRTIDNHAKKNVDIECGVGSIELYFNETL</sequence>
<keyword evidence="3" id="KW-1185">Reference proteome</keyword>
<dbReference type="Proteomes" id="UP000461768">
    <property type="component" value="Unassembled WGS sequence"/>
</dbReference>
<dbReference type="RefSeq" id="WP_151140922.1">
    <property type="nucleotide sequence ID" value="NZ_WAGX01000003.1"/>
</dbReference>
<reference evidence="2 3" key="2">
    <citation type="submission" date="2020-02" db="EMBL/GenBank/DDBJ databases">
        <title>Candidatus Galacturonibacter soehngenii shows hetero-acetogenic catabolism of galacturonic acid but lacks a canonical carbon monoxide dehydrogenase/acetyl-CoA synthase complex.</title>
        <authorList>
            <person name="Diender M."/>
            <person name="Stouten G.R."/>
            <person name="Petersen J.F."/>
            <person name="Nielsen P.H."/>
            <person name="Dueholm M.S."/>
            <person name="Pronk J.T."/>
            <person name="Van Loosdrecht M.C.M."/>
        </authorList>
    </citation>
    <scope>NUCLEOTIDE SEQUENCE [LARGE SCALE GENOMIC DNA]</scope>
    <source>
        <strain evidence="2">GalUA</strain>
    </source>
</reference>
<dbReference type="EMBL" id="WAGX01000003">
    <property type="protein sequence ID" value="KAB1440459.1"/>
    <property type="molecule type" value="Genomic_DNA"/>
</dbReference>
<dbReference type="OrthoDB" id="1654962at2"/>
<dbReference type="Gene3D" id="2.160.20.120">
    <property type="match status" value="1"/>
</dbReference>
<protein>
    <submittedName>
        <fullName evidence="2">DUF4097 domain-containing protein</fullName>
    </submittedName>
</protein>
<feature type="domain" description="DUF4097" evidence="1">
    <location>
        <begin position="69"/>
        <end position="254"/>
    </location>
</feature>
<dbReference type="InterPro" id="IPR025164">
    <property type="entry name" value="Toastrack_DUF4097"/>
</dbReference>
<reference evidence="2 3" key="1">
    <citation type="submission" date="2019-09" db="EMBL/GenBank/DDBJ databases">
        <authorList>
            <person name="Valk L.C."/>
        </authorList>
    </citation>
    <scope>NUCLEOTIDE SEQUENCE [LARGE SCALE GENOMIC DNA]</scope>
    <source>
        <strain evidence="2">GalUA</strain>
    </source>
</reference>
<dbReference type="Pfam" id="PF13349">
    <property type="entry name" value="DUF4097"/>
    <property type="match status" value="1"/>
</dbReference>
<proteinExistence type="predicted"/>
<dbReference type="AlphaFoldDB" id="A0A7V7QND9"/>
<evidence type="ECO:0000259" key="1">
    <source>
        <dbReference type="Pfam" id="PF13349"/>
    </source>
</evidence>
<name>A0A7V7QND9_9FIRM</name>
<gene>
    <name evidence="2" type="ORF">F7O84_01090</name>
</gene>